<dbReference type="InterPro" id="IPR019347">
    <property type="entry name" value="Axonemal_dynein_light_chain"/>
</dbReference>
<feature type="compositionally biased region" description="Acidic residues" evidence="6">
    <location>
        <begin position="276"/>
        <end position="286"/>
    </location>
</feature>
<dbReference type="OrthoDB" id="273784at2759"/>
<dbReference type="GO" id="GO:0045504">
    <property type="term" value="F:dynein heavy chain binding"/>
    <property type="evidence" value="ECO:0007669"/>
    <property type="project" value="TreeGrafter"/>
</dbReference>
<organism evidence="7 8">
    <name type="scientific">Leptomonas pyrrhocoris</name>
    <name type="common">Firebug parasite</name>
    <dbReference type="NCBI Taxonomy" id="157538"/>
    <lineage>
        <taxon>Eukaryota</taxon>
        <taxon>Discoba</taxon>
        <taxon>Euglenozoa</taxon>
        <taxon>Kinetoplastea</taxon>
        <taxon>Metakinetoplastina</taxon>
        <taxon>Trypanosomatida</taxon>
        <taxon>Trypanosomatidae</taxon>
        <taxon>Leishmaniinae</taxon>
        <taxon>Leptomonas</taxon>
    </lineage>
</organism>
<reference evidence="7 8" key="1">
    <citation type="submission" date="2015-07" db="EMBL/GenBank/DDBJ databases">
        <title>High-quality genome of monoxenous trypanosomatid Leptomonas pyrrhocoris.</title>
        <authorList>
            <person name="Flegontov P."/>
            <person name="Butenko A."/>
            <person name="Firsov S."/>
            <person name="Vlcek C."/>
            <person name="Logacheva M.D."/>
            <person name="Field M."/>
            <person name="Filatov D."/>
            <person name="Flegontova O."/>
            <person name="Gerasimov E."/>
            <person name="Jackson A.P."/>
            <person name="Kelly S."/>
            <person name="Opperdoes F."/>
            <person name="O'Reilly A."/>
            <person name="Votypka J."/>
            <person name="Yurchenko V."/>
            <person name="Lukes J."/>
        </authorList>
    </citation>
    <scope>NUCLEOTIDE SEQUENCE [LARGE SCALE GENOMIC DNA]</scope>
    <source>
        <strain evidence="7">H10</strain>
    </source>
</reference>
<dbReference type="EMBL" id="LGTL01000024">
    <property type="protein sequence ID" value="KPA75555.1"/>
    <property type="molecule type" value="Genomic_DNA"/>
</dbReference>
<dbReference type="OMA" id="CHQLQFR"/>
<keyword evidence="3" id="KW-0505">Motor protein</keyword>
<feature type="compositionally biased region" description="Low complexity" evidence="6">
    <location>
        <begin position="542"/>
        <end position="565"/>
    </location>
</feature>
<dbReference type="GO" id="GO:0005930">
    <property type="term" value="C:axoneme"/>
    <property type="evidence" value="ECO:0007669"/>
    <property type="project" value="TreeGrafter"/>
</dbReference>
<evidence type="ECO:0000256" key="4">
    <source>
        <dbReference type="ARBA" id="ARBA00038114"/>
    </source>
</evidence>
<accession>A0A0M9FT63</accession>
<feature type="region of interest" description="Disordered" evidence="6">
    <location>
        <begin position="273"/>
        <end position="302"/>
    </location>
</feature>
<evidence type="ECO:0000256" key="3">
    <source>
        <dbReference type="ARBA" id="ARBA00023175"/>
    </source>
</evidence>
<evidence type="ECO:0000256" key="5">
    <source>
        <dbReference type="SAM" id="Coils"/>
    </source>
</evidence>
<feature type="region of interest" description="Disordered" evidence="6">
    <location>
        <begin position="595"/>
        <end position="632"/>
    </location>
</feature>
<feature type="compositionally biased region" description="Low complexity" evidence="6">
    <location>
        <begin position="621"/>
        <end position="632"/>
    </location>
</feature>
<comment type="similarity">
    <text evidence="4">Belongs to the inner dynein arm light chain family.</text>
</comment>
<dbReference type="GO" id="GO:0030286">
    <property type="term" value="C:dynein complex"/>
    <property type="evidence" value="ECO:0007669"/>
    <property type="project" value="UniProtKB-KW"/>
</dbReference>
<keyword evidence="2 5" id="KW-0175">Coiled coil</keyword>
<dbReference type="RefSeq" id="XP_015653994.1">
    <property type="nucleotide sequence ID" value="XM_015807455.1"/>
</dbReference>
<dbReference type="PANTHER" id="PTHR13183:SF0">
    <property type="entry name" value="AXONEMAL DYNEIN LIGHT INTERMEDIATE POLYPEPTIDE 1"/>
    <property type="match status" value="1"/>
</dbReference>
<feature type="region of interest" description="Disordered" evidence="6">
    <location>
        <begin position="542"/>
        <end position="581"/>
    </location>
</feature>
<proteinExistence type="inferred from homology"/>
<evidence type="ECO:0000313" key="7">
    <source>
        <dbReference type="EMBL" id="KPA75555.1"/>
    </source>
</evidence>
<feature type="region of interest" description="Disordered" evidence="6">
    <location>
        <begin position="143"/>
        <end position="183"/>
    </location>
</feature>
<name>A0A0M9FT63_LEPPY</name>
<dbReference type="Proteomes" id="UP000037923">
    <property type="component" value="Unassembled WGS sequence"/>
</dbReference>
<keyword evidence="8" id="KW-1185">Reference proteome</keyword>
<dbReference type="PANTHER" id="PTHR13183">
    <property type="entry name" value="AXONEMAL INNER ARM DYNEIN LIGHT CHAIN 28"/>
    <property type="match status" value="1"/>
</dbReference>
<feature type="region of interest" description="Disordered" evidence="6">
    <location>
        <begin position="197"/>
        <end position="232"/>
    </location>
</feature>
<sequence>MRAVKMRNDGHRLAVEVFSSHDVLAADGAAQDCHHPAAGPASAAMSLLCGSKGSSRPPLTQSRPNSGGVVVLGDVENTKETQLDYLNDADSPCAVCRTDPLAHAFARDAPLTFTARDEPLVVARIPLHFHEMLSTIDQQLQYRQRQAAHQDSVDAAPLSPLPSSSPPRPRALSDAETPAPVSDFIRERLPLAVGRVPGCRTKMTHPSAEADADGDDDGDDDDHHHAAAAAAAAAAMRQAQELTAADEQRIYGERVAEEVLEYLLCPSSSRCRNAAEEEEEEEEEDAEHASNRPPQQRHRHLEDERRYAMVEACLSGLREIPSDSVEYGEMLRRLVRAADARVASTEQQQQRASQSEPEMDADVEVDVPAYVRQLLIGCAQPDSSDDAVTDAAAAAVAANNRAASPLAGAEPRVPVVTSTLRATLDALLPPRMLLYYMVDYEVAVEVQQQRQTTLAQQALLRQALQEHPNDRQSRAELAECATLLTEEYAQAPIGVMLVVLERTSEVQAPREYLKRLEQSLEQILAQCHARCCGRPLTLSSSAQNAQQQPTSATAATKTTASVAFTPKRPADAKPTGEKGLPKSCTAAAAAAAAGPTPTTTVIASGKDPVCTRTTRPPPARPTALSSSGGGSASVATTLNVLELNKERRLVQFDLLGEELLRQVTVDLPERGVLLRRLLGEAQLSLAARGVVARERLSATQEHLLDGQDDREELAAAHARLEAEAAQLRDRLTFLQVRKAGLEALVVERKARAKAETHTRMEFQNKLRERLTAHTEAMKAAQDAARQSALA</sequence>
<feature type="compositionally biased region" description="Pro residues" evidence="6">
    <location>
        <begin position="159"/>
        <end position="169"/>
    </location>
</feature>
<dbReference type="AlphaFoldDB" id="A0A0M9FT63"/>
<feature type="compositionally biased region" description="Basic and acidic residues" evidence="6">
    <location>
        <begin position="568"/>
        <end position="580"/>
    </location>
</feature>
<evidence type="ECO:0000256" key="2">
    <source>
        <dbReference type="ARBA" id="ARBA00023054"/>
    </source>
</evidence>
<dbReference type="Pfam" id="PF10211">
    <property type="entry name" value="Ax_dynein_light"/>
    <property type="match status" value="1"/>
</dbReference>
<dbReference type="VEuPathDB" id="TriTrypDB:LpyrH10_24_0810"/>
<evidence type="ECO:0000313" key="8">
    <source>
        <dbReference type="Proteomes" id="UP000037923"/>
    </source>
</evidence>
<comment type="caution">
    <text evidence="7">The sequence shown here is derived from an EMBL/GenBank/DDBJ whole genome shotgun (WGS) entry which is preliminary data.</text>
</comment>
<gene>
    <name evidence="7" type="ORF">ABB37_08441</name>
</gene>
<dbReference type="GeneID" id="26908725"/>
<evidence type="ECO:0000256" key="6">
    <source>
        <dbReference type="SAM" id="MobiDB-lite"/>
    </source>
</evidence>
<feature type="coiled-coil region" evidence="5">
    <location>
        <begin position="710"/>
        <end position="783"/>
    </location>
</feature>
<keyword evidence="1" id="KW-0243">Dynein</keyword>
<feature type="compositionally biased region" description="Acidic residues" evidence="6">
    <location>
        <begin position="210"/>
        <end position="220"/>
    </location>
</feature>
<evidence type="ECO:0000256" key="1">
    <source>
        <dbReference type="ARBA" id="ARBA00023017"/>
    </source>
</evidence>
<protein>
    <submittedName>
        <fullName evidence="7">Uncharacterized protein</fullName>
    </submittedName>
</protein>